<keyword evidence="9" id="KW-0808">Transferase</keyword>
<dbReference type="STRING" id="647171.MetfoDRAFT_1660"/>
<evidence type="ECO:0000256" key="7">
    <source>
        <dbReference type="ARBA" id="ARBA00022475"/>
    </source>
</evidence>
<evidence type="ECO:0000256" key="4">
    <source>
        <dbReference type="ARBA" id="ARBA00010561"/>
    </source>
</evidence>
<dbReference type="Pfam" id="PF02654">
    <property type="entry name" value="CobS"/>
    <property type="match status" value="1"/>
</dbReference>
<comment type="caution">
    <text evidence="20">The sequence shown here is derived from an EMBL/GenBank/DDBJ whole genome shotgun (WGS) entry which is preliminary data.</text>
</comment>
<keyword evidence="8" id="KW-0169">Cobalamin biosynthesis</keyword>
<dbReference type="AlphaFoldDB" id="H1L0T6"/>
<evidence type="ECO:0000256" key="16">
    <source>
        <dbReference type="ARBA" id="ARBA00032853"/>
    </source>
</evidence>
<evidence type="ECO:0000256" key="12">
    <source>
        <dbReference type="ARBA" id="ARBA00022989"/>
    </source>
</evidence>
<dbReference type="GO" id="GO:0009236">
    <property type="term" value="P:cobalamin biosynthetic process"/>
    <property type="evidence" value="ECO:0007669"/>
    <property type="project" value="UniProtKB-UniPathway"/>
</dbReference>
<comment type="catalytic activity">
    <reaction evidence="17">
        <text>alpha-ribazole + adenosylcob(III)inamide-GDP = adenosylcob(III)alamin + GMP + H(+)</text>
        <dbReference type="Rhea" id="RHEA:16049"/>
        <dbReference type="ChEBI" id="CHEBI:10329"/>
        <dbReference type="ChEBI" id="CHEBI:15378"/>
        <dbReference type="ChEBI" id="CHEBI:18408"/>
        <dbReference type="ChEBI" id="CHEBI:58115"/>
        <dbReference type="ChEBI" id="CHEBI:60487"/>
        <dbReference type="EC" id="2.7.8.26"/>
    </reaction>
</comment>
<comment type="similarity">
    <text evidence="4">Belongs to the CobS family.</text>
</comment>
<dbReference type="PATRIC" id="fig|647171.4.peg.1609"/>
<keyword evidence="11" id="KW-0460">Magnesium</keyword>
<evidence type="ECO:0000256" key="2">
    <source>
        <dbReference type="ARBA" id="ARBA00004651"/>
    </source>
</evidence>
<evidence type="ECO:0000256" key="8">
    <source>
        <dbReference type="ARBA" id="ARBA00022573"/>
    </source>
</evidence>
<dbReference type="EMBL" id="AGJL01000051">
    <property type="protein sequence ID" value="EHP84486.1"/>
    <property type="molecule type" value="Genomic_DNA"/>
</dbReference>
<keyword evidence="7" id="KW-1003">Cell membrane</keyword>
<dbReference type="Proteomes" id="UP000003706">
    <property type="component" value="Unassembled WGS sequence"/>
</dbReference>
<evidence type="ECO:0000256" key="1">
    <source>
        <dbReference type="ARBA" id="ARBA00001946"/>
    </source>
</evidence>
<accession>H1L0T6</accession>
<organism evidence="20 21">
    <name type="scientific">Methanotorris formicicus Mc-S-70</name>
    <dbReference type="NCBI Taxonomy" id="647171"/>
    <lineage>
        <taxon>Archaea</taxon>
        <taxon>Methanobacteriati</taxon>
        <taxon>Methanobacteriota</taxon>
        <taxon>Methanomada group</taxon>
        <taxon>Methanococci</taxon>
        <taxon>Methanococcales</taxon>
        <taxon>Methanocaldococcaceae</taxon>
        <taxon>Methanotorris</taxon>
    </lineage>
</organism>
<evidence type="ECO:0000256" key="6">
    <source>
        <dbReference type="ARBA" id="ARBA00015850"/>
    </source>
</evidence>
<evidence type="ECO:0000256" key="9">
    <source>
        <dbReference type="ARBA" id="ARBA00022679"/>
    </source>
</evidence>
<comment type="function">
    <text evidence="14">Joins adenosylcobinamide-GDP and alpha-ribazole to generate adenosylcobalamin (Ado-cobalamin). Also synthesizes adenosylcobalamin 5'-phosphate from adenosylcobinamide-GDP and alpha-ribazole 5'-phosphate.</text>
</comment>
<dbReference type="GO" id="GO:0008818">
    <property type="term" value="F:cobalamin 5'-phosphate synthase activity"/>
    <property type="evidence" value="ECO:0007669"/>
    <property type="project" value="InterPro"/>
</dbReference>
<keyword evidence="13 19" id="KW-0472">Membrane</keyword>
<evidence type="ECO:0000313" key="21">
    <source>
        <dbReference type="Proteomes" id="UP000003706"/>
    </source>
</evidence>
<keyword evidence="21" id="KW-1185">Reference proteome</keyword>
<dbReference type="EC" id="2.7.8.26" evidence="5"/>
<keyword evidence="10 19" id="KW-0812">Transmembrane</keyword>
<dbReference type="PANTHER" id="PTHR34148">
    <property type="entry name" value="ADENOSYLCOBINAMIDE-GDP RIBAZOLETRANSFERASE"/>
    <property type="match status" value="1"/>
</dbReference>
<dbReference type="OrthoDB" id="11748at2157"/>
<dbReference type="PANTHER" id="PTHR34148:SF1">
    <property type="entry name" value="ADENOSYLCOBINAMIDE-GDP RIBAZOLETRANSFERASE"/>
    <property type="match status" value="1"/>
</dbReference>
<reference evidence="20 21" key="1">
    <citation type="submission" date="2011-09" db="EMBL/GenBank/DDBJ databases">
        <title>The draft genome of Methanotorris formicicus Mc-S-70.</title>
        <authorList>
            <consortium name="US DOE Joint Genome Institute (JGI-PGF)"/>
            <person name="Lucas S."/>
            <person name="Han J."/>
            <person name="Lapidus A."/>
            <person name="Cheng J.-F."/>
            <person name="Goodwin L."/>
            <person name="Pitluck S."/>
            <person name="Peters L."/>
            <person name="Land M.L."/>
            <person name="Hauser L."/>
            <person name="Sieprawska-Lupa M."/>
            <person name="Takai K."/>
            <person name="Miyazaki J."/>
            <person name="Whitman W."/>
            <person name="Woyke T.J."/>
        </authorList>
    </citation>
    <scope>NUCLEOTIDE SEQUENCE [LARGE SCALE GENOMIC DNA]</scope>
    <source>
        <strain evidence="20 21">Mc-S-70</strain>
    </source>
</reference>
<feature type="transmembrane region" description="Helical" evidence="19">
    <location>
        <begin position="51"/>
        <end position="69"/>
    </location>
</feature>
<evidence type="ECO:0000256" key="17">
    <source>
        <dbReference type="ARBA" id="ARBA00048623"/>
    </source>
</evidence>
<feature type="transmembrane region" description="Helical" evidence="19">
    <location>
        <begin position="14"/>
        <end position="30"/>
    </location>
</feature>
<comment type="catalytic activity">
    <reaction evidence="18">
        <text>alpha-ribazole 5'-phosphate + adenosylcob(III)inamide-GDP = adenosylcob(III)alamin 5'-phosphate + GMP + H(+)</text>
        <dbReference type="Rhea" id="RHEA:23560"/>
        <dbReference type="ChEBI" id="CHEBI:15378"/>
        <dbReference type="ChEBI" id="CHEBI:57918"/>
        <dbReference type="ChEBI" id="CHEBI:58115"/>
        <dbReference type="ChEBI" id="CHEBI:60487"/>
        <dbReference type="ChEBI" id="CHEBI:60493"/>
        <dbReference type="EC" id="2.7.8.26"/>
    </reaction>
</comment>
<dbReference type="GO" id="GO:0005886">
    <property type="term" value="C:plasma membrane"/>
    <property type="evidence" value="ECO:0007669"/>
    <property type="project" value="UniProtKB-SubCell"/>
</dbReference>
<evidence type="ECO:0000256" key="14">
    <source>
        <dbReference type="ARBA" id="ARBA00025228"/>
    </source>
</evidence>
<comment type="cofactor">
    <cofactor evidence="1">
        <name>Mg(2+)</name>
        <dbReference type="ChEBI" id="CHEBI:18420"/>
    </cofactor>
</comment>
<keyword evidence="12 19" id="KW-1133">Transmembrane helix</keyword>
<name>H1L0T6_9EURY</name>
<dbReference type="UniPathway" id="UPA00148">
    <property type="reaction ID" value="UER00238"/>
</dbReference>
<proteinExistence type="inferred from homology"/>
<evidence type="ECO:0000256" key="19">
    <source>
        <dbReference type="SAM" id="Phobius"/>
    </source>
</evidence>
<evidence type="ECO:0000256" key="10">
    <source>
        <dbReference type="ARBA" id="ARBA00022692"/>
    </source>
</evidence>
<protein>
    <recommendedName>
        <fullName evidence="6">Adenosylcobinamide-GDP ribazoletransferase</fullName>
        <ecNumber evidence="5">2.7.8.26</ecNumber>
    </recommendedName>
    <alternativeName>
        <fullName evidence="16">Cobalamin synthase</fullName>
    </alternativeName>
    <alternativeName>
        <fullName evidence="15">Cobalamin-5'-phosphate synthase</fullName>
    </alternativeName>
</protein>
<evidence type="ECO:0000256" key="15">
    <source>
        <dbReference type="ARBA" id="ARBA00032605"/>
    </source>
</evidence>
<evidence type="ECO:0000313" key="20">
    <source>
        <dbReference type="EMBL" id="EHP84486.1"/>
    </source>
</evidence>
<gene>
    <name evidence="20" type="ORF">MetfoDRAFT_1660</name>
</gene>
<dbReference type="InterPro" id="IPR003805">
    <property type="entry name" value="CobS"/>
</dbReference>
<dbReference type="GO" id="GO:0051073">
    <property type="term" value="F:adenosylcobinamide-GDP ribazoletransferase activity"/>
    <property type="evidence" value="ECO:0007669"/>
    <property type="project" value="UniProtKB-EC"/>
</dbReference>
<dbReference type="RefSeq" id="WP_007045084.1">
    <property type="nucleotide sequence ID" value="NZ_AGJL01000051.1"/>
</dbReference>
<comment type="subcellular location">
    <subcellularLocation>
        <location evidence="2">Cell membrane</location>
        <topology evidence="2">Multi-pass membrane protein</topology>
    </subcellularLocation>
</comment>
<sequence>MLILTIFDDIGKKIVIIAIITAIITGLCMAKIAKKHFGGVNGDILGASNEITRTVVLIAIIVSINIFLLI</sequence>
<evidence type="ECO:0000256" key="3">
    <source>
        <dbReference type="ARBA" id="ARBA00004663"/>
    </source>
</evidence>
<evidence type="ECO:0000256" key="11">
    <source>
        <dbReference type="ARBA" id="ARBA00022842"/>
    </source>
</evidence>
<comment type="pathway">
    <text evidence="3">Cofactor biosynthesis; adenosylcobalamin biosynthesis; adenosylcobalamin from cob(II)yrinate a,c-diamide: step 7/7.</text>
</comment>
<evidence type="ECO:0000256" key="13">
    <source>
        <dbReference type="ARBA" id="ARBA00023136"/>
    </source>
</evidence>
<evidence type="ECO:0000256" key="18">
    <source>
        <dbReference type="ARBA" id="ARBA00049504"/>
    </source>
</evidence>
<evidence type="ECO:0000256" key="5">
    <source>
        <dbReference type="ARBA" id="ARBA00013200"/>
    </source>
</evidence>